<evidence type="ECO:0000313" key="2">
    <source>
        <dbReference type="EMBL" id="GAQ22787.1"/>
    </source>
</evidence>
<dbReference type="Proteomes" id="UP000056209">
    <property type="component" value="Unassembled WGS sequence"/>
</dbReference>
<sequence>MTAPTSRTDKGTRGFDIDLHVTFTRPLPEAQARAALLALPGFTVDLYRPHPNPTGQTSTGQTPTQTPEEAPGVPSARLTGPLTDPDAVRAGLAALLGGDARYVEVGLRGFLRSAQGQTEWMPWRKNVVLPRADVARVTFEESIRFVLE</sequence>
<proteinExistence type="predicted"/>
<evidence type="ECO:0000256" key="1">
    <source>
        <dbReference type="SAM" id="MobiDB-lite"/>
    </source>
</evidence>
<dbReference type="OrthoDB" id="69439at2"/>
<name>A0A124BRZ9_9DEIO</name>
<comment type="caution">
    <text evidence="2">The sequence shown here is derived from an EMBL/GenBank/DDBJ whole genome shotgun (WGS) entry which is preliminary data.</text>
</comment>
<reference evidence="3" key="1">
    <citation type="submission" date="2015-11" db="EMBL/GenBank/DDBJ databases">
        <title>Draft Genome Sequence of the Radioresistant Bacterium Deinococcus grandis, Isolated from Freshwater Fish in Japan.</title>
        <authorList>
            <person name="Satoh K."/>
            <person name="Onodera T."/>
            <person name="Omoso K."/>
            <person name="Takeda-Yano K."/>
            <person name="Katayama T."/>
            <person name="Oono Y."/>
            <person name="Narumi I."/>
        </authorList>
    </citation>
    <scope>NUCLEOTIDE SEQUENCE [LARGE SCALE GENOMIC DNA]</scope>
    <source>
        <strain evidence="3">ATCC 43672</strain>
    </source>
</reference>
<evidence type="ECO:0000313" key="3">
    <source>
        <dbReference type="Proteomes" id="UP000056209"/>
    </source>
</evidence>
<gene>
    <name evidence="2" type="ORF">DEIGR_102814</name>
</gene>
<dbReference type="EMBL" id="BCMS01000001">
    <property type="protein sequence ID" value="GAQ22787.1"/>
    <property type="molecule type" value="Genomic_DNA"/>
</dbReference>
<feature type="region of interest" description="Disordered" evidence="1">
    <location>
        <begin position="47"/>
        <end position="84"/>
    </location>
</feature>
<dbReference type="RefSeq" id="WP_058978128.1">
    <property type="nucleotide sequence ID" value="NZ_BCMS01000001.1"/>
</dbReference>
<organism evidence="2 3">
    <name type="scientific">Deinococcus grandis</name>
    <dbReference type="NCBI Taxonomy" id="57498"/>
    <lineage>
        <taxon>Bacteria</taxon>
        <taxon>Thermotogati</taxon>
        <taxon>Deinococcota</taxon>
        <taxon>Deinococci</taxon>
        <taxon>Deinococcales</taxon>
        <taxon>Deinococcaceae</taxon>
        <taxon>Deinococcus</taxon>
    </lineage>
</organism>
<protein>
    <submittedName>
        <fullName evidence="2">Uncharacterized protein</fullName>
    </submittedName>
</protein>
<feature type="compositionally biased region" description="Low complexity" evidence="1">
    <location>
        <begin position="53"/>
        <end position="67"/>
    </location>
</feature>
<keyword evidence="3" id="KW-1185">Reference proteome</keyword>
<accession>A0A124BRZ9</accession>
<dbReference type="AlphaFoldDB" id="A0A124BRZ9"/>